<accession>A0AAW8J9Q0</accession>
<protein>
    <submittedName>
        <fullName evidence="3">Glutamine amidotransferase</fullName>
    </submittedName>
</protein>
<keyword evidence="1" id="KW-0175">Coiled coil</keyword>
<evidence type="ECO:0000313" key="3">
    <source>
        <dbReference type="EMBL" id="MDQ8935762.1"/>
    </source>
</evidence>
<evidence type="ECO:0000256" key="1">
    <source>
        <dbReference type="SAM" id="Coils"/>
    </source>
</evidence>
<dbReference type="RefSeq" id="WP_308981426.1">
    <property type="nucleotide sequence ID" value="NZ_JAVIDL010000013.1"/>
</dbReference>
<dbReference type="AlphaFoldDB" id="A0AAW8J9Q0"/>
<dbReference type="Proteomes" id="UP001243844">
    <property type="component" value="Unassembled WGS sequence"/>
</dbReference>
<dbReference type="PANTHER" id="PTHR42695:SF5">
    <property type="entry name" value="GLUTAMINE AMIDOTRANSFERASE YLR126C-RELATED"/>
    <property type="match status" value="1"/>
</dbReference>
<dbReference type="Gene3D" id="3.40.50.880">
    <property type="match status" value="1"/>
</dbReference>
<dbReference type="PROSITE" id="PS51273">
    <property type="entry name" value="GATASE_TYPE_1"/>
    <property type="match status" value="1"/>
</dbReference>
<dbReference type="InterPro" id="IPR017926">
    <property type="entry name" value="GATASE"/>
</dbReference>
<name>A0AAW8J9Q0_9GAMM</name>
<dbReference type="SUPFAM" id="SSF52317">
    <property type="entry name" value="Class I glutamine amidotransferase-like"/>
    <property type="match status" value="1"/>
</dbReference>
<organism evidence="3 4">
    <name type="scientific">Acinetobacter rudis</name>
    <dbReference type="NCBI Taxonomy" id="632955"/>
    <lineage>
        <taxon>Bacteria</taxon>
        <taxon>Pseudomonadati</taxon>
        <taxon>Pseudomonadota</taxon>
        <taxon>Gammaproteobacteria</taxon>
        <taxon>Moraxellales</taxon>
        <taxon>Moraxellaceae</taxon>
        <taxon>Acinetobacter</taxon>
    </lineage>
</organism>
<dbReference type="InterPro" id="IPR029062">
    <property type="entry name" value="Class_I_gatase-like"/>
</dbReference>
<sequence length="240" mass="27028">MTQLNLTSMKTVYAIQHLAFEDLGSFEDIFYQHGFRVRYFDAGVDDLQPALQHPGLVVILGGPISAYERDRFPFLGLEIDLLKQRLADNLPTLGICLGAQLIAKALGADIYPGHIKEIGWSQLKLSAVTDNILAPLENIKVLHWHGDAFDLPENAQLLASSEHYPHQAFQLGQNILALQFHAEVVGQDFEKWLIGHIVELDQAKIDIQALREDNQKYAAQLEQSSHMVIERYLAQLNITH</sequence>
<comment type="caution">
    <text evidence="3">The sequence shown here is derived from an EMBL/GenBank/DDBJ whole genome shotgun (WGS) entry which is preliminary data.</text>
</comment>
<feature type="domain" description="Glutamine amidotransferase" evidence="2">
    <location>
        <begin position="45"/>
        <end position="191"/>
    </location>
</feature>
<dbReference type="GO" id="GO:0005829">
    <property type="term" value="C:cytosol"/>
    <property type="evidence" value="ECO:0007669"/>
    <property type="project" value="TreeGrafter"/>
</dbReference>
<proteinExistence type="predicted"/>
<dbReference type="InterPro" id="IPR044992">
    <property type="entry name" value="ChyE-like"/>
</dbReference>
<dbReference type="EMBL" id="JAVIDL010000013">
    <property type="protein sequence ID" value="MDQ8935762.1"/>
    <property type="molecule type" value="Genomic_DNA"/>
</dbReference>
<evidence type="ECO:0000259" key="2">
    <source>
        <dbReference type="Pfam" id="PF00117"/>
    </source>
</evidence>
<keyword evidence="3" id="KW-0315">Glutamine amidotransferase</keyword>
<reference evidence="3" key="1">
    <citation type="submission" date="2023-08" db="EMBL/GenBank/DDBJ databases">
        <title>Emergence of clinically-relevant ST2 carbapenem-resistant Acinetobacter baumannii strains in hospital sewages in Zhejiang, East of China.</title>
        <authorList>
            <person name="Kaichao C."/>
            <person name="Zhang R."/>
        </authorList>
    </citation>
    <scope>NUCLEOTIDE SEQUENCE</scope>
    <source>
        <strain evidence="3">M-RB-37</strain>
    </source>
</reference>
<dbReference type="PANTHER" id="PTHR42695">
    <property type="entry name" value="GLUTAMINE AMIDOTRANSFERASE YLR126C-RELATED"/>
    <property type="match status" value="1"/>
</dbReference>
<dbReference type="CDD" id="cd01741">
    <property type="entry name" value="GATase1_1"/>
    <property type="match status" value="1"/>
</dbReference>
<dbReference type="NCBIfam" id="NF005458">
    <property type="entry name" value="PRK07053.1"/>
    <property type="match status" value="1"/>
</dbReference>
<gene>
    <name evidence="3" type="ORF">RFH47_08470</name>
</gene>
<dbReference type="Pfam" id="PF00117">
    <property type="entry name" value="GATase"/>
    <property type="match status" value="1"/>
</dbReference>
<feature type="coiled-coil region" evidence="1">
    <location>
        <begin position="200"/>
        <end position="227"/>
    </location>
</feature>
<evidence type="ECO:0000313" key="4">
    <source>
        <dbReference type="Proteomes" id="UP001243844"/>
    </source>
</evidence>